<comment type="caution">
    <text evidence="2">The sequence shown here is derived from an EMBL/GenBank/DDBJ whole genome shotgun (WGS) entry which is preliminary data.</text>
</comment>
<protein>
    <submittedName>
        <fullName evidence="2">DUF2975 domain-containing protein</fullName>
    </submittedName>
</protein>
<keyword evidence="1" id="KW-0472">Membrane</keyword>
<keyword evidence="3" id="KW-1185">Reference proteome</keyword>
<feature type="transmembrane region" description="Helical" evidence="1">
    <location>
        <begin position="206"/>
        <end position="229"/>
    </location>
</feature>
<feature type="transmembrane region" description="Helical" evidence="1">
    <location>
        <begin position="249"/>
        <end position="272"/>
    </location>
</feature>
<dbReference type="Proteomes" id="UP000606600">
    <property type="component" value="Unassembled WGS sequence"/>
</dbReference>
<reference evidence="2 3" key="1">
    <citation type="submission" date="2020-09" db="EMBL/GenBank/DDBJ databases">
        <title>Novel species of Mucilaginibacter isolated from a glacier on the Tibetan Plateau.</title>
        <authorList>
            <person name="Liu Q."/>
            <person name="Xin Y.-H."/>
        </authorList>
    </citation>
    <scope>NUCLEOTIDE SEQUENCE [LARGE SCALE GENOMIC DNA]</scope>
    <source>
        <strain evidence="2 3">ZT4R22</strain>
    </source>
</reference>
<dbReference type="Pfam" id="PF11188">
    <property type="entry name" value="DUF2975"/>
    <property type="match status" value="1"/>
</dbReference>
<accession>A0ABR7WTS2</accession>
<name>A0ABR7WTS2_9SPHI</name>
<evidence type="ECO:0000313" key="2">
    <source>
        <dbReference type="EMBL" id="MBD1365705.1"/>
    </source>
</evidence>
<feature type="transmembrane region" description="Helical" evidence="1">
    <location>
        <begin position="292"/>
        <end position="309"/>
    </location>
</feature>
<evidence type="ECO:0000313" key="3">
    <source>
        <dbReference type="Proteomes" id="UP000606600"/>
    </source>
</evidence>
<feature type="transmembrane region" description="Helical" evidence="1">
    <location>
        <begin position="12"/>
        <end position="30"/>
    </location>
</feature>
<keyword evidence="1" id="KW-0812">Transmembrane</keyword>
<organism evidence="2 3">
    <name type="scientific">Mucilaginibacter pankratovii</name>
    <dbReference type="NCBI Taxonomy" id="2772110"/>
    <lineage>
        <taxon>Bacteria</taxon>
        <taxon>Pseudomonadati</taxon>
        <taxon>Bacteroidota</taxon>
        <taxon>Sphingobacteriia</taxon>
        <taxon>Sphingobacteriales</taxon>
        <taxon>Sphingobacteriaceae</taxon>
        <taxon>Mucilaginibacter</taxon>
    </lineage>
</organism>
<gene>
    <name evidence="2" type="ORF">IDJ77_17955</name>
</gene>
<dbReference type="EMBL" id="JACWMY010000009">
    <property type="protein sequence ID" value="MBD1365705.1"/>
    <property type="molecule type" value="Genomic_DNA"/>
</dbReference>
<sequence length="323" mass="36436">MKIKFNTNRLVNATVIIVFVLLATQFYLLFTHTTVPGLYNHDTYSYSATNNLKPIDPYISTELPHNKYEALKRNSEVARSFKNGEWFGSGGAQLGWFLATDGGQLCDTCTADGFFAGAKGVQQYYIRLPGWKLNPCAAEHRGLIPSEFYVERGQSYVRKFVTDKVEKMANGNHYTVHRVDVPVKFRYNSKENCMMIPVSSSTKDGVTYLLTGLGILLFIYIFYLIAAFLKFIIDVSKGLSFTANNVKRLRLIAFSLLGFPVLMLLLTLLTRLVFNSYFTSDIVLNGDVWSKSWPGLAAGIIFLLLFKAFRQGKALKEENDLTV</sequence>
<keyword evidence="1" id="KW-1133">Transmembrane helix</keyword>
<evidence type="ECO:0000256" key="1">
    <source>
        <dbReference type="SAM" id="Phobius"/>
    </source>
</evidence>
<dbReference type="RefSeq" id="WP_191190365.1">
    <property type="nucleotide sequence ID" value="NZ_JACWMY010000009.1"/>
</dbReference>
<dbReference type="InterPro" id="IPR021354">
    <property type="entry name" value="DUF2975"/>
</dbReference>
<proteinExistence type="predicted"/>